<evidence type="ECO:0000256" key="2">
    <source>
        <dbReference type="ARBA" id="ARBA00022491"/>
    </source>
</evidence>
<dbReference type="PANTHER" id="PTHR33202:SF22">
    <property type="entry name" value="HYDROGEN PEROXIDE SENSITIVE REPRESSOR"/>
    <property type="match status" value="1"/>
</dbReference>
<dbReference type="PANTHER" id="PTHR33202">
    <property type="entry name" value="ZINC UPTAKE REGULATION PROTEIN"/>
    <property type="match status" value="1"/>
</dbReference>
<sequence length="148" mass="16208">MGVRAAPPAAGGDQLDPARELIARTGARATAARLRVLAALIAAQRPLSHLDVVEGLDPAIDRVTVYRVLEWLTDEGLAHKLAGDDRVWRFSVATVQHRHAHFHCRVCGRFYCIESFRTDLPVALPQGFAAEALEITIKGVCADCRESR</sequence>
<evidence type="ECO:0000256" key="4">
    <source>
        <dbReference type="ARBA" id="ARBA00023015"/>
    </source>
</evidence>
<dbReference type="EMBL" id="BMYO01000006">
    <property type="protein sequence ID" value="GHD65062.1"/>
    <property type="molecule type" value="Genomic_DNA"/>
</dbReference>
<comment type="caution">
    <text evidence="7">The sequence shown here is derived from an EMBL/GenBank/DDBJ whole genome shotgun (WGS) entry which is preliminary data.</text>
</comment>
<keyword evidence="6" id="KW-0804">Transcription</keyword>
<comment type="similarity">
    <text evidence="1">Belongs to the Fur family.</text>
</comment>
<evidence type="ECO:0000313" key="8">
    <source>
        <dbReference type="Proteomes" id="UP000604737"/>
    </source>
</evidence>
<dbReference type="InterPro" id="IPR036388">
    <property type="entry name" value="WH-like_DNA-bd_sf"/>
</dbReference>
<dbReference type="InterPro" id="IPR043135">
    <property type="entry name" value="Fur_C"/>
</dbReference>
<organism evidence="7 8">
    <name type="scientific">Jeongeupia chitinilytica</name>
    <dbReference type="NCBI Taxonomy" id="1041641"/>
    <lineage>
        <taxon>Bacteria</taxon>
        <taxon>Pseudomonadati</taxon>
        <taxon>Pseudomonadota</taxon>
        <taxon>Betaproteobacteria</taxon>
        <taxon>Neisseriales</taxon>
        <taxon>Chitinibacteraceae</taxon>
        <taxon>Jeongeupia</taxon>
    </lineage>
</organism>
<proteinExistence type="inferred from homology"/>
<keyword evidence="8" id="KW-1185">Reference proteome</keyword>
<accession>A0ABQ3H4V3</accession>
<dbReference type="InterPro" id="IPR002481">
    <property type="entry name" value="FUR"/>
</dbReference>
<dbReference type="Proteomes" id="UP000604737">
    <property type="component" value="Unassembled WGS sequence"/>
</dbReference>
<keyword evidence="2" id="KW-0678">Repressor</keyword>
<reference evidence="8" key="1">
    <citation type="journal article" date="2019" name="Int. J. Syst. Evol. Microbiol.">
        <title>The Global Catalogue of Microorganisms (GCM) 10K type strain sequencing project: providing services to taxonomists for standard genome sequencing and annotation.</title>
        <authorList>
            <consortium name="The Broad Institute Genomics Platform"/>
            <consortium name="The Broad Institute Genome Sequencing Center for Infectious Disease"/>
            <person name="Wu L."/>
            <person name="Ma J."/>
        </authorList>
    </citation>
    <scope>NUCLEOTIDE SEQUENCE [LARGE SCALE GENOMIC DNA]</scope>
    <source>
        <strain evidence="8">KCTC 23701</strain>
    </source>
</reference>
<name>A0ABQ3H4V3_9NEIS</name>
<dbReference type="Gene3D" id="1.10.10.10">
    <property type="entry name" value="Winged helix-like DNA-binding domain superfamily/Winged helix DNA-binding domain"/>
    <property type="match status" value="1"/>
</dbReference>
<protein>
    <recommendedName>
        <fullName evidence="9">Ferric uptake regulation protein</fullName>
    </recommendedName>
</protein>
<dbReference type="Gene3D" id="3.30.1490.190">
    <property type="match status" value="1"/>
</dbReference>
<keyword evidence="4" id="KW-0805">Transcription regulation</keyword>
<evidence type="ECO:0000313" key="7">
    <source>
        <dbReference type="EMBL" id="GHD65062.1"/>
    </source>
</evidence>
<evidence type="ECO:0008006" key="9">
    <source>
        <dbReference type="Google" id="ProtNLM"/>
    </source>
</evidence>
<evidence type="ECO:0000256" key="6">
    <source>
        <dbReference type="ARBA" id="ARBA00023163"/>
    </source>
</evidence>
<evidence type="ECO:0000256" key="1">
    <source>
        <dbReference type="ARBA" id="ARBA00007957"/>
    </source>
</evidence>
<evidence type="ECO:0000256" key="3">
    <source>
        <dbReference type="ARBA" id="ARBA00022833"/>
    </source>
</evidence>
<evidence type="ECO:0000256" key="5">
    <source>
        <dbReference type="ARBA" id="ARBA00023125"/>
    </source>
</evidence>
<dbReference type="Pfam" id="PF01475">
    <property type="entry name" value="FUR"/>
    <property type="match status" value="1"/>
</dbReference>
<keyword evidence="5" id="KW-0238">DNA-binding</keyword>
<keyword evidence="3" id="KW-0862">Zinc</keyword>
<dbReference type="InterPro" id="IPR036390">
    <property type="entry name" value="WH_DNA-bd_sf"/>
</dbReference>
<dbReference type="SUPFAM" id="SSF46785">
    <property type="entry name" value="Winged helix' DNA-binding domain"/>
    <property type="match status" value="1"/>
</dbReference>
<gene>
    <name evidence="7" type="ORF">GCM10007350_25210</name>
</gene>